<name>X0L382_FUSOX</name>
<dbReference type="AlphaFoldDB" id="X0L382"/>
<reference evidence="2" key="1">
    <citation type="submission" date="2011-11" db="EMBL/GenBank/DDBJ databases">
        <title>The Genome Sequence of Fusarium oxysporum Cotton.</title>
        <authorList>
            <consortium name="The Broad Institute Genome Sequencing Platform"/>
            <person name="Ma L.-J."/>
            <person name="Gale L.R."/>
            <person name="Schwartz D.C."/>
            <person name="Zhou S."/>
            <person name="Corby-Kistler H."/>
            <person name="Young S.K."/>
            <person name="Zeng Q."/>
            <person name="Gargeya S."/>
            <person name="Fitzgerald M."/>
            <person name="Haas B."/>
            <person name="Abouelleil A."/>
            <person name="Alvarado L."/>
            <person name="Arachchi H.M."/>
            <person name="Berlin A."/>
            <person name="Brown A."/>
            <person name="Chapman S.B."/>
            <person name="Chen Z."/>
            <person name="Dunbar C."/>
            <person name="Freedman E."/>
            <person name="Gearin G."/>
            <person name="Goldberg J."/>
            <person name="Griggs A."/>
            <person name="Gujja S."/>
            <person name="Heiman D."/>
            <person name="Howarth C."/>
            <person name="Larson L."/>
            <person name="Lui A."/>
            <person name="MacDonald P.J.P."/>
            <person name="Montmayeur A."/>
            <person name="Murphy C."/>
            <person name="Neiman D."/>
            <person name="Pearson M."/>
            <person name="Priest M."/>
            <person name="Roberts A."/>
            <person name="Saif S."/>
            <person name="Shea T."/>
            <person name="Shenoy N."/>
            <person name="Sisk P."/>
            <person name="Stolte C."/>
            <person name="Sykes S."/>
            <person name="Wortman J."/>
            <person name="Nusbaum C."/>
            <person name="Birren B."/>
        </authorList>
    </citation>
    <scope>NUCLEOTIDE SEQUENCE [LARGE SCALE GENOMIC DNA]</scope>
    <source>
        <strain evidence="2">25433</strain>
    </source>
</reference>
<dbReference type="EMBL" id="KK035230">
    <property type="protein sequence ID" value="EXM15421.1"/>
    <property type="molecule type" value="Genomic_DNA"/>
</dbReference>
<evidence type="ECO:0000313" key="2">
    <source>
        <dbReference type="EMBL" id="EXM15421.1"/>
    </source>
</evidence>
<protein>
    <recommendedName>
        <fullName evidence="1">Heterokaryon incompatibility domain-containing protein</fullName>
    </recommendedName>
</protein>
<sequence length="432" mass="48929">MPDVPNKRRRLCASQDLERFEHQTEAASISQDPCSRCSNVAWSSITEKLASSLDKFVASDKDSTPDQFVADVDESYQELASSHCQICRLLASLKISSPDTSPCSLRAVSAKWLFMRKQLKKHSDLMDTALLYIVSKEGQGAADNRKHLGDVLAIEPTNERSPFLSPHRIDVKSVDYDRVTDWLHYCEENHLGGCKSETAASVQPLDVLDYESREITALPSNEKYAALSYLWGTGEYKDNEEPPQVIQDSMTVAQKLGCRYLWVDRYCIKKDDPFKGEKLRRMDKIYSEAWFTIIDAAGQDPSLGLAGVTVPRQQQAHALINDIQLSHLCKPPREEIAASPWATRGWTYQEGFLSRKRLFFTKEQVIFQCNNMTYLESFTIPMKALHKPGGSTSGKNPVLRDTEPLPMKRMKILDHLMEDPQFLQDTEVIAIS</sequence>
<accession>X0L382</accession>
<dbReference type="HOGENOM" id="CLU_002639_4_5_1"/>
<proteinExistence type="predicted"/>
<dbReference type="OrthoDB" id="5428863at2759"/>
<gene>
    <name evidence="2" type="ORF">FOTG_16215</name>
</gene>
<evidence type="ECO:0000259" key="1">
    <source>
        <dbReference type="Pfam" id="PF06985"/>
    </source>
</evidence>
<dbReference type="PANTHER" id="PTHR33112:SF1">
    <property type="entry name" value="HETEROKARYON INCOMPATIBILITY DOMAIN-CONTAINING PROTEIN"/>
    <property type="match status" value="1"/>
</dbReference>
<dbReference type="InterPro" id="IPR010730">
    <property type="entry name" value="HET"/>
</dbReference>
<feature type="domain" description="Heterokaryon incompatibility" evidence="1">
    <location>
        <begin position="224"/>
        <end position="350"/>
    </location>
</feature>
<organism evidence="2">
    <name type="scientific">Fusarium oxysporum f. sp. vasinfectum 25433</name>
    <dbReference type="NCBI Taxonomy" id="1089449"/>
    <lineage>
        <taxon>Eukaryota</taxon>
        <taxon>Fungi</taxon>
        <taxon>Dikarya</taxon>
        <taxon>Ascomycota</taxon>
        <taxon>Pezizomycotina</taxon>
        <taxon>Sordariomycetes</taxon>
        <taxon>Hypocreomycetidae</taxon>
        <taxon>Hypocreales</taxon>
        <taxon>Nectriaceae</taxon>
        <taxon>Fusarium</taxon>
        <taxon>Fusarium oxysporum species complex</taxon>
    </lineage>
</organism>
<dbReference type="PANTHER" id="PTHR33112">
    <property type="entry name" value="DOMAIN PROTEIN, PUTATIVE-RELATED"/>
    <property type="match status" value="1"/>
</dbReference>
<reference evidence="2" key="2">
    <citation type="submission" date="2014-03" db="EMBL/GenBank/DDBJ databases">
        <title>The Genome Annotation of Fusarium oxysporum Cotton.</title>
        <authorList>
            <consortium name="The Broad Institute Genomics Platform"/>
            <person name="Ma L.-J."/>
            <person name="Corby-Kistler H."/>
            <person name="Broz K."/>
            <person name="Gale L.R."/>
            <person name="Jonkers W."/>
            <person name="O'Donnell K."/>
            <person name="Ploetz R."/>
            <person name="Steinberg C."/>
            <person name="Schwartz D.C."/>
            <person name="VanEtten H."/>
            <person name="Zhou S."/>
            <person name="Young S.K."/>
            <person name="Zeng Q."/>
            <person name="Gargeya S."/>
            <person name="Fitzgerald M."/>
            <person name="Abouelleil A."/>
            <person name="Alvarado L."/>
            <person name="Chapman S.B."/>
            <person name="Gainer-Dewar J."/>
            <person name="Goldberg J."/>
            <person name="Griggs A."/>
            <person name="Gujja S."/>
            <person name="Hansen M."/>
            <person name="Howarth C."/>
            <person name="Imamovic A."/>
            <person name="Ireland A."/>
            <person name="Larimer J."/>
            <person name="McCowan C."/>
            <person name="Murphy C."/>
            <person name="Pearson M."/>
            <person name="Poon T.W."/>
            <person name="Priest M."/>
            <person name="Roberts A."/>
            <person name="Saif S."/>
            <person name="Shea T."/>
            <person name="Sykes S."/>
            <person name="Wortman J."/>
            <person name="Nusbaum C."/>
            <person name="Birren B."/>
        </authorList>
    </citation>
    <scope>NUCLEOTIDE SEQUENCE</scope>
    <source>
        <strain evidence="2">25433</strain>
    </source>
</reference>
<dbReference type="Proteomes" id="UP000030701">
    <property type="component" value="Unassembled WGS sequence"/>
</dbReference>
<dbReference type="Pfam" id="PF06985">
    <property type="entry name" value="HET"/>
    <property type="match status" value="1"/>
</dbReference>